<keyword evidence="5" id="KW-0472">Membrane</keyword>
<feature type="domain" description="Plastocyanin-like" evidence="7">
    <location>
        <begin position="316"/>
        <end position="433"/>
    </location>
</feature>
<accession>A0A1X7UD28</accession>
<dbReference type="PROSITE" id="PS00079">
    <property type="entry name" value="MULTICOPPER_OXIDASE1"/>
    <property type="match status" value="1"/>
</dbReference>
<dbReference type="FunFam" id="2.60.40.420:FF:000045">
    <property type="entry name" value="Laccase 2"/>
    <property type="match status" value="1"/>
</dbReference>
<keyword evidence="6" id="KW-0732">Signal</keyword>
<dbReference type="InterPro" id="IPR033138">
    <property type="entry name" value="Cu_oxidase_CS"/>
</dbReference>
<dbReference type="GO" id="GO:0016491">
    <property type="term" value="F:oxidoreductase activity"/>
    <property type="evidence" value="ECO:0007669"/>
    <property type="project" value="UniProtKB-KW"/>
</dbReference>
<evidence type="ECO:0000256" key="5">
    <source>
        <dbReference type="SAM" id="Phobius"/>
    </source>
</evidence>
<dbReference type="InterPro" id="IPR011707">
    <property type="entry name" value="Cu-oxidase-like_N"/>
</dbReference>
<dbReference type="InterPro" id="IPR002355">
    <property type="entry name" value="Cu_oxidase_Cu_BS"/>
</dbReference>
<proteinExistence type="inferred from homology"/>
<dbReference type="CDD" id="cd13905">
    <property type="entry name" value="CuRO_3_tcLLC2_insect_like"/>
    <property type="match status" value="1"/>
</dbReference>
<keyword evidence="4" id="KW-0186">Copper</keyword>
<dbReference type="EnsemblMetazoa" id="Aqu2.1.25555_001">
    <property type="protein sequence ID" value="Aqu2.1.25555_001"/>
    <property type="gene ID" value="Aqu2.1.25555"/>
</dbReference>
<keyword evidence="5" id="KW-1133">Transmembrane helix</keyword>
<dbReference type="PANTHER" id="PTHR11709">
    <property type="entry name" value="MULTI-COPPER OXIDASE"/>
    <property type="match status" value="1"/>
</dbReference>
<dbReference type="SUPFAM" id="SSF49503">
    <property type="entry name" value="Cupredoxins"/>
    <property type="match status" value="3"/>
</dbReference>
<dbReference type="GO" id="GO:0005507">
    <property type="term" value="F:copper ion binding"/>
    <property type="evidence" value="ECO:0007669"/>
    <property type="project" value="InterPro"/>
</dbReference>
<organism evidence="10">
    <name type="scientific">Amphimedon queenslandica</name>
    <name type="common">Sponge</name>
    <dbReference type="NCBI Taxonomy" id="400682"/>
    <lineage>
        <taxon>Eukaryota</taxon>
        <taxon>Metazoa</taxon>
        <taxon>Porifera</taxon>
        <taxon>Demospongiae</taxon>
        <taxon>Heteroscleromorpha</taxon>
        <taxon>Haplosclerida</taxon>
        <taxon>Niphatidae</taxon>
        <taxon>Amphimedon</taxon>
    </lineage>
</organism>
<dbReference type="Gene3D" id="2.60.40.420">
    <property type="entry name" value="Cupredoxins - blue copper proteins"/>
    <property type="match status" value="3"/>
</dbReference>
<evidence type="ECO:0000259" key="9">
    <source>
        <dbReference type="Pfam" id="PF07732"/>
    </source>
</evidence>
<dbReference type="Pfam" id="PF00394">
    <property type="entry name" value="Cu-oxidase"/>
    <property type="match status" value="1"/>
</dbReference>
<name>A0A1X7UD28_AMPQE</name>
<dbReference type="InterPro" id="IPR008972">
    <property type="entry name" value="Cupredoxin"/>
</dbReference>
<evidence type="ECO:0000256" key="1">
    <source>
        <dbReference type="ARBA" id="ARBA00010609"/>
    </source>
</evidence>
<feature type="transmembrane region" description="Helical" evidence="5">
    <location>
        <begin position="774"/>
        <end position="801"/>
    </location>
</feature>
<protein>
    <submittedName>
        <fullName evidence="10">Uncharacterized protein</fullName>
    </submittedName>
</protein>
<comment type="similarity">
    <text evidence="1">Belongs to the multicopper oxidase family.</text>
</comment>
<dbReference type="eggNOG" id="KOG1263">
    <property type="taxonomic scope" value="Eukaryota"/>
</dbReference>
<dbReference type="Pfam" id="PF07732">
    <property type="entry name" value="Cu-oxidase_3"/>
    <property type="match status" value="1"/>
</dbReference>
<reference evidence="10" key="1">
    <citation type="submission" date="2017-05" db="UniProtKB">
        <authorList>
            <consortium name="EnsemblMetazoa"/>
        </authorList>
    </citation>
    <scope>IDENTIFICATION</scope>
</reference>
<dbReference type="PANTHER" id="PTHR11709:SF394">
    <property type="entry name" value="FI03373P-RELATED"/>
    <property type="match status" value="1"/>
</dbReference>
<dbReference type="PROSITE" id="PS00080">
    <property type="entry name" value="MULTICOPPER_OXIDASE2"/>
    <property type="match status" value="1"/>
</dbReference>
<evidence type="ECO:0000259" key="8">
    <source>
        <dbReference type="Pfam" id="PF07731"/>
    </source>
</evidence>
<feature type="signal peptide" evidence="6">
    <location>
        <begin position="1"/>
        <end position="26"/>
    </location>
</feature>
<dbReference type="Pfam" id="PF07731">
    <property type="entry name" value="Cu-oxidase_2"/>
    <property type="match status" value="1"/>
</dbReference>
<evidence type="ECO:0000313" key="10">
    <source>
        <dbReference type="EnsemblMetazoa" id="Aqu2.1.25555_001"/>
    </source>
</evidence>
<dbReference type="STRING" id="400682.A0A1X7UD28"/>
<dbReference type="CDD" id="cd13858">
    <property type="entry name" value="CuRO_1_tcLCC2_insect_like"/>
    <property type="match status" value="1"/>
</dbReference>
<dbReference type="InParanoid" id="A0A1X7UD28"/>
<dbReference type="InterPro" id="IPR045087">
    <property type="entry name" value="Cu-oxidase_fam"/>
</dbReference>
<dbReference type="InterPro" id="IPR001117">
    <property type="entry name" value="Cu-oxidase_2nd"/>
</dbReference>
<dbReference type="CDD" id="cd13884">
    <property type="entry name" value="CuRO_2_tcLCC_insect_like"/>
    <property type="match status" value="1"/>
</dbReference>
<feature type="chain" id="PRO_5013027755" evidence="6">
    <location>
        <begin position="27"/>
        <end position="813"/>
    </location>
</feature>
<keyword evidence="2" id="KW-0479">Metal-binding</keyword>
<dbReference type="InterPro" id="IPR011706">
    <property type="entry name" value="Cu-oxidase_C"/>
</dbReference>
<sequence>ERRKREREMSAVLLLLASLLFQLVAAEVVSCPDQQSYCNCSSTASVCEFILRIEYRHTFTSYKLFGSNNQQSFDGEGYFLNRSGYIPTVQQDGDCNFDDPRTRPFTGSDFTRRGCSVPMTVDGVNYRAIIAINGQIPGPTLVVTSGQTVHIRVVNSLVSQSVSIHWHGLFQKDTPWMDGVGFVSHPPIDPGSSFDYIFTAGQSGTYWYHSHVGSERADGLFGGLVLRDPDTFFEQVVRPQILPEDSSSILVDSPELHTITVIDWMREHPNDMFVKMNDSLFFFPDAPVSTVPDRSNTPHEESDLIDGTGTSAVPYWSGLINGRGRFDSNTLAPLSVFSVESNRYYRFRLVGSNAMLAFNFSIDGHTLRAIASDGSYYQPRDVEYIVIHSGERYDFILNTTNPNRGQTNFWIRAETLVDTSPRQSVLAVLSYTNGNDLDWRNGYSNIPDARPTCTSASPCRVLNCPFQQYPAGSALTCISLMNLSSLFPPPTNKLPKFPPSSSCPDCIHFLNFGFDGPRDDSFINGKSLQLPNTAYATNCAQYTSSKSIINTCDRCTVNTTSGCRCIHVIPIANAATFDPNSDEHESIIMIFSSLNSPDTHPIHLHGHNFQILYTGYGTYDSNGKVTSPSTDLVCDTVGNNICVTPRWANGTPPAGLMARVSNGRVIGSAISKDTVMVPGYGYVVIALQADNPGYWFLHCHIEFHQALGMAAIVQEYDPLQHKAPPPNINNHGSFQWSVEEFKQFQDDGSTCADSIASTGGAPTTGGISLSQTKFGVMIGVIVLLFIVVVVMAIVSCAYFVYRRKVTTRHERFR</sequence>
<keyword evidence="5" id="KW-0812">Transmembrane</keyword>
<dbReference type="OrthoDB" id="2121828at2759"/>
<keyword evidence="3" id="KW-0560">Oxidoreductase</keyword>
<evidence type="ECO:0000259" key="7">
    <source>
        <dbReference type="Pfam" id="PF00394"/>
    </source>
</evidence>
<feature type="domain" description="Plastocyanin-like" evidence="8">
    <location>
        <begin position="583"/>
        <end position="716"/>
    </location>
</feature>
<feature type="domain" description="Plastocyanin-like" evidence="9">
    <location>
        <begin position="119"/>
        <end position="229"/>
    </location>
</feature>
<evidence type="ECO:0000256" key="3">
    <source>
        <dbReference type="ARBA" id="ARBA00023002"/>
    </source>
</evidence>
<dbReference type="eggNOG" id="KOG1426">
    <property type="taxonomic scope" value="Eukaryota"/>
</dbReference>
<evidence type="ECO:0000256" key="6">
    <source>
        <dbReference type="SAM" id="SignalP"/>
    </source>
</evidence>
<evidence type="ECO:0000256" key="4">
    <source>
        <dbReference type="ARBA" id="ARBA00023008"/>
    </source>
</evidence>
<evidence type="ECO:0000256" key="2">
    <source>
        <dbReference type="ARBA" id="ARBA00022723"/>
    </source>
</evidence>
<dbReference type="AlphaFoldDB" id="A0A1X7UD28"/>